<reference evidence="1" key="1">
    <citation type="journal article" date="2019" name="MBio">
        <title>Virus Genomes from Deep Sea Sediments Expand the Ocean Megavirome and Support Independent Origins of Viral Gigantism.</title>
        <authorList>
            <person name="Backstrom D."/>
            <person name="Yutin N."/>
            <person name="Jorgensen S.L."/>
            <person name="Dharamshi J."/>
            <person name="Homa F."/>
            <person name="Zaremba-Niedwiedzka K."/>
            <person name="Spang A."/>
            <person name="Wolf Y.I."/>
            <person name="Koonin E.V."/>
            <person name="Ettema T.J."/>
        </authorList>
    </citation>
    <scope>NUCLEOTIDE SEQUENCE</scope>
</reference>
<evidence type="ECO:0000313" key="1">
    <source>
        <dbReference type="EMBL" id="QBK93320.1"/>
    </source>
</evidence>
<name>A0A481ZDU1_9VIRU</name>
<sequence length="72" mass="8637">MLSLFRRIKGRGHNAILLRSSKDADIKIKLLQYNERCDGYRDDYSHDDDVKNDQEHENFIKFIKKLDFIAHK</sequence>
<gene>
    <name evidence="1" type="ORF">LCPAC404_00240</name>
</gene>
<proteinExistence type="predicted"/>
<organism evidence="1">
    <name type="scientific">Pithovirus LCPAC404</name>
    <dbReference type="NCBI Taxonomy" id="2506597"/>
    <lineage>
        <taxon>Viruses</taxon>
        <taxon>Pithoviruses</taxon>
    </lineage>
</organism>
<protein>
    <submittedName>
        <fullName evidence="1">Uncharacterized protein</fullName>
    </submittedName>
</protein>
<accession>A0A481ZDU1</accession>
<dbReference type="EMBL" id="MK500594">
    <property type="protein sequence ID" value="QBK93320.1"/>
    <property type="molecule type" value="Genomic_DNA"/>
</dbReference>